<name>A0A192A6E3_9RALS</name>
<accession>A0A192A6E3</accession>
<dbReference type="RefSeq" id="WP_064808734.1">
    <property type="nucleotide sequence ID" value="NZ_CP016023.1"/>
</dbReference>
<proteinExistence type="predicted"/>
<dbReference type="OrthoDB" id="9130610at2"/>
<evidence type="ECO:0000313" key="1">
    <source>
        <dbReference type="EMBL" id="ANJ75857.1"/>
    </source>
</evidence>
<sequence>MMYSIDLGTLKLEFESALIMVPRDGVTYDWLNNDWVDTQQQIEIEQSDGSATVTGLTRSFPPRDPYLVRIVTPLINTEQGVIEYLQSQPIRSELATSDALRAAIKSQDFQWGKLLSLDWTALGYAPGGTEYCLLPAGGPAISVGLLRLDWATVRVIAAH</sequence>
<dbReference type="EMBL" id="CP016023">
    <property type="protein sequence ID" value="ANJ75857.1"/>
    <property type="molecule type" value="Genomic_DNA"/>
</dbReference>
<dbReference type="GeneID" id="61529441"/>
<gene>
    <name evidence="1" type="ORF">A9Y76_25690</name>
</gene>
<evidence type="ECO:0000313" key="2">
    <source>
        <dbReference type="Proteomes" id="UP000078572"/>
    </source>
</evidence>
<dbReference type="Proteomes" id="UP000078572">
    <property type="component" value="Chromosome 2"/>
</dbReference>
<dbReference type="AlphaFoldDB" id="A0A192A6E3"/>
<protein>
    <submittedName>
        <fullName evidence="1">Uncharacterized protein</fullName>
    </submittedName>
</protein>
<reference evidence="2" key="1">
    <citation type="submission" date="2016-06" db="EMBL/GenBank/DDBJ databases">
        <authorList>
            <person name="Xu Y."/>
            <person name="Nagy A."/>
            <person name="Yan X."/>
            <person name="Kim S.W."/>
            <person name="Haley B."/>
            <person name="Liu N.T."/>
            <person name="Nou X."/>
        </authorList>
    </citation>
    <scope>NUCLEOTIDE SEQUENCE [LARGE SCALE GENOMIC DNA]</scope>
    <source>
        <strain evidence="2">ATCC 49129</strain>
    </source>
</reference>
<organism evidence="1 2">
    <name type="scientific">Ralstonia insidiosa</name>
    <dbReference type="NCBI Taxonomy" id="190721"/>
    <lineage>
        <taxon>Bacteria</taxon>
        <taxon>Pseudomonadati</taxon>
        <taxon>Pseudomonadota</taxon>
        <taxon>Betaproteobacteria</taxon>
        <taxon>Burkholderiales</taxon>
        <taxon>Burkholderiaceae</taxon>
        <taxon>Ralstonia</taxon>
    </lineage>
</organism>
<keyword evidence="2" id="KW-1185">Reference proteome</keyword>